<name>A0A0M3Q0Z9_9BACT</name>
<organism evidence="1">
    <name type="scientific">uncultured bacterium 32o03</name>
    <dbReference type="NCBI Taxonomy" id="1701362"/>
    <lineage>
        <taxon>Bacteria</taxon>
        <taxon>environmental samples</taxon>
    </lineage>
</organism>
<proteinExistence type="predicted"/>
<evidence type="ECO:0000313" key="1">
    <source>
        <dbReference type="EMBL" id="ALB76107.1"/>
    </source>
</evidence>
<sequence>MLKGLTLTEFKEKFPQVSIYGLEDPLNVFLENGEILIEREWNGEKYILENGRSYRPVYRQLDEDDYEIIGYIED</sequence>
<reference evidence="1" key="1">
    <citation type="journal article" date="2015" name="Proc. Natl. Acad. Sci. U.S.A.">
        <title>Functional metagenomic discovery of bacterial effectors in the human microbiome and isolation of commendamide, a GPCR G2A/132 agonist.</title>
        <authorList>
            <person name="Cohen L.J."/>
            <person name="Kang H.S."/>
            <person name="Chu J."/>
            <person name="Huang Y.H."/>
            <person name="Gordon E.A."/>
            <person name="Reddy B.V."/>
            <person name="Ternei M.A."/>
            <person name="Craig J.W."/>
            <person name="Brady S.F."/>
        </authorList>
    </citation>
    <scope>NUCLEOTIDE SEQUENCE</scope>
</reference>
<dbReference type="EMBL" id="KT336259">
    <property type="protein sequence ID" value="ALB76107.1"/>
    <property type="molecule type" value="Genomic_DNA"/>
</dbReference>
<dbReference type="AlphaFoldDB" id="A0A0M3Q0Z9"/>
<protein>
    <submittedName>
        <fullName evidence="1">Uncharacterized protein</fullName>
    </submittedName>
</protein>
<accession>A0A0M3Q0Z9</accession>